<sequence>MRLRQGRGMDKEAQSFWPTGHAKEFLPVPRNICLSHTAPSRAVLARVITTGMLALALAGCSRRGEIDATGGIIAVRSACPTAAVPAYTGDITLFNPAQSRDAAAIDVVAEITNLRSTCTDGAQYYTEGSFTVNARRNDASVARQVTLPYFSAVVRGGNVVVAKRVGQVTLNFAAGEYRASAQAKAGSYVDKASASLPADIQAKITQKRKAGDADAAIDPFAQPDVKAALQRTSFELLVGFNLTQDQLKYNATR</sequence>
<reference evidence="1 2" key="1">
    <citation type="submission" date="2013-03" db="EMBL/GenBank/DDBJ databases">
        <authorList>
            <person name="Le V."/>
        </authorList>
    </citation>
    <scope>NUCLEOTIDE SEQUENCE [LARGE SCALE GENOMIC DNA]</scope>
    <source>
        <strain evidence="1 2">BiD32</strain>
    </source>
</reference>
<reference evidence="2" key="2">
    <citation type="submission" date="2013-04" db="EMBL/GenBank/DDBJ databases">
        <title>Bisphenol A degrading Sphingobium sp. strain BiD32.</title>
        <authorList>
            <person name="Nielsen J.L."/>
            <person name="Zhou N.A."/>
            <person name="Kjeldal H."/>
        </authorList>
    </citation>
    <scope>NUCLEOTIDE SEQUENCE [LARGE SCALE GENOMIC DNA]</scope>
    <source>
        <strain evidence="2">BiD32</strain>
    </source>
</reference>
<dbReference type="AlphaFoldDB" id="N1MR64"/>
<proteinExistence type="predicted"/>
<dbReference type="Proteomes" id="UP000013201">
    <property type="component" value="Unassembled WGS sequence"/>
</dbReference>
<evidence type="ECO:0000313" key="2">
    <source>
        <dbReference type="Proteomes" id="UP000013201"/>
    </source>
</evidence>
<name>N1MR64_9SPHN</name>
<organism evidence="1 2">
    <name type="scientific">Sphingobium indicum BiD32</name>
    <dbReference type="NCBI Taxonomy" id="1301087"/>
    <lineage>
        <taxon>Bacteria</taxon>
        <taxon>Pseudomonadati</taxon>
        <taxon>Pseudomonadota</taxon>
        <taxon>Alphaproteobacteria</taxon>
        <taxon>Sphingomonadales</taxon>
        <taxon>Sphingomonadaceae</taxon>
        <taxon>Sphingobium</taxon>
    </lineage>
</organism>
<protein>
    <submittedName>
        <fullName evidence="1">Uncharacterized protein</fullName>
    </submittedName>
</protein>
<comment type="caution">
    <text evidence="1">The sequence shown here is derived from an EMBL/GenBank/DDBJ whole genome shotgun (WGS) entry which is preliminary data.</text>
</comment>
<dbReference type="EMBL" id="CAVK010000109">
    <property type="protein sequence ID" value="CCW17938.1"/>
    <property type="molecule type" value="Genomic_DNA"/>
</dbReference>
<accession>N1MR64</accession>
<evidence type="ECO:0000313" key="1">
    <source>
        <dbReference type="EMBL" id="CCW17938.1"/>
    </source>
</evidence>
<keyword evidence="2" id="KW-1185">Reference proteome</keyword>
<gene>
    <name evidence="1" type="ORF">EBBID32_22870</name>
</gene>